<dbReference type="InterPro" id="IPR029063">
    <property type="entry name" value="SAM-dependent_MTases_sf"/>
</dbReference>
<dbReference type="GO" id="GO:0008757">
    <property type="term" value="F:S-adenosylmethionine-dependent methyltransferase activity"/>
    <property type="evidence" value="ECO:0007669"/>
    <property type="project" value="InterPro"/>
</dbReference>
<dbReference type="InterPro" id="IPR013216">
    <property type="entry name" value="Methyltransf_11"/>
</dbReference>
<dbReference type="EMBL" id="CP109886">
    <property type="protein sequence ID" value="WCF28915.1"/>
    <property type="molecule type" value="Genomic_DNA"/>
</dbReference>
<dbReference type="InterPro" id="IPR050723">
    <property type="entry name" value="CFA/CMAS"/>
</dbReference>
<evidence type="ECO:0000313" key="2">
    <source>
        <dbReference type="EMBL" id="WCF28915.1"/>
    </source>
</evidence>
<protein>
    <submittedName>
        <fullName evidence="2">Class I SAM-dependent methyltransferase</fullName>
    </submittedName>
</protein>
<dbReference type="GO" id="GO:0032259">
    <property type="term" value="P:methylation"/>
    <property type="evidence" value="ECO:0007669"/>
    <property type="project" value="UniProtKB-KW"/>
</dbReference>
<reference evidence="2" key="2">
    <citation type="submission" date="2022-10" db="EMBL/GenBank/DDBJ databases">
        <authorList>
            <person name="Landa B."/>
            <person name="Arias-Giraldo L.F."/>
            <person name="Roman-Ecija M."/>
            <person name="Velasco-Amo M.P."/>
            <person name="De La Fuente L."/>
            <person name="Marco-Noales E."/>
            <person name="Moralejo E."/>
        </authorList>
    </citation>
    <scope>NUCLEOTIDE SEQUENCE</scope>
    <source>
        <strain evidence="2">CFBP8073</strain>
    </source>
</reference>
<dbReference type="AlphaFoldDB" id="A0AAJ5UI93"/>
<gene>
    <name evidence="2" type="ORF">OK117_03290</name>
</gene>
<dbReference type="RefSeq" id="WP_081046782.1">
    <property type="nucleotide sequence ID" value="NZ_CP109886.1"/>
</dbReference>
<name>A0AAJ5UI93_XYLFS</name>
<accession>A0AAJ5UI93</accession>
<feature type="domain" description="Methyltransferase type 11" evidence="1">
    <location>
        <begin position="83"/>
        <end position="180"/>
    </location>
</feature>
<dbReference type="PANTHER" id="PTHR43667:SF2">
    <property type="entry name" value="FATTY ACID C-METHYL TRANSFERASE"/>
    <property type="match status" value="1"/>
</dbReference>
<reference evidence="2" key="1">
    <citation type="journal article" date="2022" name="Phytopathology">
        <title>Complete circularized genome resources of seven strains of Xylella fastidiosa subsp. fastidiosa using hybrid assembly reveals unknown plasmids.</title>
        <authorList>
            <person name="Velasco-Amo M.D.P."/>
            <person name="Arias-Giraldo L.F.F."/>
            <person name="Ecija M.R."/>
            <person name="De La Fuente L."/>
            <person name="Marco-Noales E."/>
            <person name="Moralejo E."/>
            <person name="Navas-Cort J.A."/>
            <person name="Landa B.B."/>
        </authorList>
    </citation>
    <scope>NUCLEOTIDE SEQUENCE</scope>
    <source>
        <strain evidence="2">CFBP8073</strain>
    </source>
</reference>
<dbReference type="CDD" id="cd02440">
    <property type="entry name" value="AdoMet_MTases"/>
    <property type="match status" value="1"/>
</dbReference>
<evidence type="ECO:0000313" key="3">
    <source>
        <dbReference type="Proteomes" id="UP001211513"/>
    </source>
</evidence>
<proteinExistence type="predicted"/>
<sequence length="303" mass="33715">MNMNNLDGQDECGRSDTAFPNFIACGIADVVDPTQLFQVKPTFDSVCSDDDGTCGNNVLIQCMHVSLREAVAAELPVGARLIDLGCGTGLDAQAFAQRGYRVMAIDGASTMVAPAHQRAQAVGLEARLQVIPVGIQHIDQLSGEFDGIYSNFGSLNHIEDLPAVAIECARLLRSDGCLVFSVIGRMCPWEMNEDTRRGRLMQASMRFACGAAALRVSGQMVRIRRYLPREFYRVFEAYFSLAYYRPLSVFLPPPYLVGLYQCYPMLVQSLGWLDDLITTWPLLRDMGDYFLIVMRKRSTCCYV</sequence>
<dbReference type="PANTHER" id="PTHR43667">
    <property type="entry name" value="CYCLOPROPANE-FATTY-ACYL-PHOSPHOLIPID SYNTHASE"/>
    <property type="match status" value="1"/>
</dbReference>
<dbReference type="SUPFAM" id="SSF53335">
    <property type="entry name" value="S-adenosyl-L-methionine-dependent methyltransferases"/>
    <property type="match status" value="1"/>
</dbReference>
<dbReference type="Gene3D" id="3.40.50.150">
    <property type="entry name" value="Vaccinia Virus protein VP39"/>
    <property type="match status" value="1"/>
</dbReference>
<evidence type="ECO:0000259" key="1">
    <source>
        <dbReference type="Pfam" id="PF08241"/>
    </source>
</evidence>
<dbReference type="Pfam" id="PF08241">
    <property type="entry name" value="Methyltransf_11"/>
    <property type="match status" value="1"/>
</dbReference>
<dbReference type="Proteomes" id="UP001211513">
    <property type="component" value="Chromosome"/>
</dbReference>
<keyword evidence="2" id="KW-0489">Methyltransferase</keyword>
<keyword evidence="2" id="KW-0808">Transferase</keyword>
<organism evidence="2 3">
    <name type="scientific">Xylella fastidiosa subsp. fastidiosa</name>
    <dbReference type="NCBI Taxonomy" id="644356"/>
    <lineage>
        <taxon>Bacteria</taxon>
        <taxon>Pseudomonadati</taxon>
        <taxon>Pseudomonadota</taxon>
        <taxon>Gammaproteobacteria</taxon>
        <taxon>Lysobacterales</taxon>
        <taxon>Lysobacteraceae</taxon>
        <taxon>Xylella</taxon>
    </lineage>
</organism>